<sequence>MHDSESDTFNPINKNDEFCKSLKKIGIDAQTKQIDTDDVEKGNYYSRHYTHTPAMVTNHGTIQLKSSNIDVVQIIQKG</sequence>
<dbReference type="AlphaFoldDB" id="A0A2H1EJC9"/>
<reference evidence="2" key="1">
    <citation type="submission" date="2016-12" db="EMBL/GenBank/DDBJ databases">
        <authorList>
            <person name="Herbold C."/>
        </authorList>
    </citation>
    <scope>NUCLEOTIDE SEQUENCE [LARGE SCALE GENOMIC DNA]</scope>
</reference>
<accession>A0A2H1EJC9</accession>
<dbReference type="RefSeq" id="WP_101010670.1">
    <property type="nucleotide sequence ID" value="NZ_FRFC01000005.1"/>
</dbReference>
<protein>
    <submittedName>
        <fullName evidence="1">Uncharacterized protein</fullName>
    </submittedName>
</protein>
<dbReference type="EMBL" id="FRFC01000005">
    <property type="protein sequence ID" value="SHO47337.1"/>
    <property type="molecule type" value="Genomic_DNA"/>
</dbReference>
<proteinExistence type="predicted"/>
<organism evidence="1 2">
    <name type="scientific">Nitrosotalea sinensis</name>
    <dbReference type="NCBI Taxonomy" id="1499975"/>
    <lineage>
        <taxon>Archaea</taxon>
        <taxon>Nitrososphaerota</taxon>
        <taxon>Nitrososphaeria</taxon>
        <taxon>Nitrosotaleales</taxon>
        <taxon>Nitrosotaleaceae</taxon>
        <taxon>Nitrosotalea</taxon>
    </lineage>
</organism>
<name>A0A2H1EJC9_9ARCH</name>
<keyword evidence="2" id="KW-1185">Reference proteome</keyword>
<dbReference type="Proteomes" id="UP000232412">
    <property type="component" value="Unassembled WGS sequence"/>
</dbReference>
<gene>
    <name evidence="1" type="ORF">NSIN_40056</name>
</gene>
<evidence type="ECO:0000313" key="1">
    <source>
        <dbReference type="EMBL" id="SHO47337.1"/>
    </source>
</evidence>
<dbReference type="OrthoDB" id="9034at2157"/>
<evidence type="ECO:0000313" key="2">
    <source>
        <dbReference type="Proteomes" id="UP000232412"/>
    </source>
</evidence>